<sequence>MALTIKQMIMVINLIVLYYNLEELLLAREMKKGRGKHAL</sequence>
<dbReference type="PATRIC" id="fig|566551.4.peg.2787"/>
<evidence type="ECO:0000313" key="1">
    <source>
        <dbReference type="EMBL" id="EPF15877.1"/>
    </source>
</evidence>
<dbReference type="AlphaFoldDB" id="S3J740"/>
<accession>S3J740</accession>
<name>S3J740_9ENTR</name>
<reference evidence="1 2" key="1">
    <citation type="submission" date="2013-04" db="EMBL/GenBank/DDBJ databases">
        <authorList>
            <person name="Weinstock G."/>
            <person name="Sodergren E."/>
            <person name="Lobos E.A."/>
            <person name="Fulton L."/>
            <person name="Fulton R."/>
            <person name="Courtney L."/>
            <person name="Fronick C."/>
            <person name="O'Laughlin M."/>
            <person name="Godfrey J."/>
            <person name="Wilson R.M."/>
            <person name="Miner T."/>
            <person name="Farmer C."/>
            <person name="Delehaunty K."/>
            <person name="Cordes M."/>
            <person name="Minx P."/>
            <person name="Tomlinson C."/>
            <person name="Chen J."/>
            <person name="Wollam A."/>
            <person name="Pepin K.H."/>
            <person name="Palsikar V.B."/>
            <person name="Zhang X."/>
            <person name="Suruliraj S."/>
            <person name="Perna N.T."/>
            <person name="Plunkett G."/>
            <person name="Warren W."/>
            <person name="Mitreva M."/>
            <person name="Mardis E.R."/>
            <person name="Wilson R.K."/>
        </authorList>
    </citation>
    <scope>NUCLEOTIDE SEQUENCE [LARGE SCALE GENOMIC DNA]</scope>
    <source>
        <strain evidence="1 2">DSM 4568</strain>
    </source>
</reference>
<dbReference type="STRING" id="566551.HMPREF0201_03052"/>
<comment type="caution">
    <text evidence="1">The sequence shown here is derived from an EMBL/GenBank/DDBJ whole genome shotgun (WGS) entry which is preliminary data.</text>
</comment>
<protein>
    <submittedName>
        <fullName evidence="1">Uncharacterized protein</fullName>
    </submittedName>
</protein>
<dbReference type="HOGENOM" id="CLU_3306759_0_0_6"/>
<dbReference type="EMBL" id="ATDT01000026">
    <property type="protein sequence ID" value="EPF15877.1"/>
    <property type="molecule type" value="Genomic_DNA"/>
</dbReference>
<dbReference type="Proteomes" id="UP000014585">
    <property type="component" value="Unassembled WGS sequence"/>
</dbReference>
<proteinExistence type="predicted"/>
<organism evidence="1 2">
    <name type="scientific">Cedecea davisae DSM 4568</name>
    <dbReference type="NCBI Taxonomy" id="566551"/>
    <lineage>
        <taxon>Bacteria</taxon>
        <taxon>Pseudomonadati</taxon>
        <taxon>Pseudomonadota</taxon>
        <taxon>Gammaproteobacteria</taxon>
        <taxon>Enterobacterales</taxon>
        <taxon>Enterobacteriaceae</taxon>
        <taxon>Cedecea</taxon>
    </lineage>
</organism>
<evidence type="ECO:0000313" key="2">
    <source>
        <dbReference type="Proteomes" id="UP000014585"/>
    </source>
</evidence>
<gene>
    <name evidence="1" type="ORF">HMPREF0201_03052</name>
</gene>